<accession>A0A8K0CU06</accession>
<evidence type="ECO:0000313" key="1">
    <source>
        <dbReference type="EMBL" id="KAF2893630.1"/>
    </source>
</evidence>
<comment type="caution">
    <text evidence="1">The sequence shown here is derived from an EMBL/GenBank/DDBJ whole genome shotgun (WGS) entry which is preliminary data.</text>
</comment>
<reference evidence="1" key="1">
    <citation type="submission" date="2019-08" db="EMBL/GenBank/DDBJ databases">
        <title>The genome of the North American firefly Photinus pyralis.</title>
        <authorList>
            <consortium name="Photinus pyralis genome working group"/>
            <person name="Fallon T.R."/>
            <person name="Sander Lower S.E."/>
            <person name="Weng J.-K."/>
        </authorList>
    </citation>
    <scope>NUCLEOTIDE SEQUENCE</scope>
    <source>
        <strain evidence="1">TRF0915ILg1</strain>
        <tissue evidence="1">Whole body</tissue>
    </source>
</reference>
<evidence type="ECO:0008006" key="3">
    <source>
        <dbReference type="Google" id="ProtNLM"/>
    </source>
</evidence>
<dbReference type="Proteomes" id="UP000801492">
    <property type="component" value="Unassembled WGS sequence"/>
</dbReference>
<gene>
    <name evidence="1" type="ORF">ILUMI_12546</name>
</gene>
<keyword evidence="2" id="KW-1185">Reference proteome</keyword>
<dbReference type="PANTHER" id="PTHR46060:SF1">
    <property type="entry name" value="MARINER MOS1 TRANSPOSASE-LIKE PROTEIN"/>
    <property type="match status" value="1"/>
</dbReference>
<dbReference type="AlphaFoldDB" id="A0A8K0CU06"/>
<protein>
    <recommendedName>
        <fullName evidence="3">Mos1 transposase HTH domain-containing protein</fullName>
    </recommendedName>
</protein>
<organism evidence="1 2">
    <name type="scientific">Ignelater luminosus</name>
    <name type="common">Cucubano</name>
    <name type="synonym">Pyrophorus luminosus</name>
    <dbReference type="NCBI Taxonomy" id="2038154"/>
    <lineage>
        <taxon>Eukaryota</taxon>
        <taxon>Metazoa</taxon>
        <taxon>Ecdysozoa</taxon>
        <taxon>Arthropoda</taxon>
        <taxon>Hexapoda</taxon>
        <taxon>Insecta</taxon>
        <taxon>Pterygota</taxon>
        <taxon>Neoptera</taxon>
        <taxon>Endopterygota</taxon>
        <taxon>Coleoptera</taxon>
        <taxon>Polyphaga</taxon>
        <taxon>Elateriformia</taxon>
        <taxon>Elateroidea</taxon>
        <taxon>Elateridae</taxon>
        <taxon>Agrypninae</taxon>
        <taxon>Pyrophorini</taxon>
        <taxon>Ignelater</taxon>
    </lineage>
</organism>
<dbReference type="PANTHER" id="PTHR46060">
    <property type="entry name" value="MARINER MOS1 TRANSPOSASE-LIKE PROTEIN"/>
    <property type="match status" value="1"/>
</dbReference>
<dbReference type="EMBL" id="VTPC01007802">
    <property type="protein sequence ID" value="KAF2893630.1"/>
    <property type="molecule type" value="Genomic_DNA"/>
</dbReference>
<evidence type="ECO:0000313" key="2">
    <source>
        <dbReference type="Proteomes" id="UP000801492"/>
    </source>
</evidence>
<dbReference type="Gene3D" id="1.10.10.1450">
    <property type="match status" value="1"/>
</dbReference>
<proteinExistence type="predicted"/>
<name>A0A8K0CU06_IGNLU</name>
<sequence length="117" mass="13462">MLDAQKVRKKLKNVYGDECLSQARVYEWAGRFKAGRESKEDNKRQGVLVTVHTDYNIEHLRALVAANCWLTIRRLSVELGIKETVCQMLHDNLSGFPERVQKEGREWLSTVITGDES</sequence>
<dbReference type="OrthoDB" id="8189655at2759"/>
<dbReference type="InterPro" id="IPR052709">
    <property type="entry name" value="Transposase-MT_Hybrid"/>
</dbReference>